<evidence type="ECO:0000313" key="7">
    <source>
        <dbReference type="EMBL" id="CUG04217.1"/>
    </source>
</evidence>
<organism evidence="7 8">
    <name type="scientific">Bodo saltans</name>
    <name type="common">Flagellated protozoan</name>
    <dbReference type="NCBI Taxonomy" id="75058"/>
    <lineage>
        <taxon>Eukaryota</taxon>
        <taxon>Discoba</taxon>
        <taxon>Euglenozoa</taxon>
        <taxon>Kinetoplastea</taxon>
        <taxon>Metakinetoplastina</taxon>
        <taxon>Eubodonida</taxon>
        <taxon>Bodonidae</taxon>
        <taxon>Bodo</taxon>
    </lineage>
</organism>
<name>A0A0S4IRX8_BODSA</name>
<dbReference type="PRINTS" id="PR00959">
    <property type="entry name" value="MEVGALKINASE"/>
</dbReference>
<evidence type="ECO:0000256" key="1">
    <source>
        <dbReference type="ARBA" id="ARBA00006566"/>
    </source>
</evidence>
<comment type="similarity">
    <text evidence="1">Belongs to the GHMP kinase family. GalK subfamily.</text>
</comment>
<gene>
    <name evidence="7" type="ORF">BSAL_70490</name>
</gene>
<evidence type="ECO:0000256" key="2">
    <source>
        <dbReference type="ARBA" id="ARBA00022679"/>
    </source>
</evidence>
<dbReference type="InterPro" id="IPR006204">
    <property type="entry name" value="GHMP_kinase_N_dom"/>
</dbReference>
<evidence type="ECO:0000256" key="3">
    <source>
        <dbReference type="ARBA" id="ARBA00022741"/>
    </source>
</evidence>
<dbReference type="PROSITE" id="PS00627">
    <property type="entry name" value="GHMP_KINASES_ATP"/>
    <property type="match status" value="1"/>
</dbReference>
<keyword evidence="2" id="KW-0808">Transferase</keyword>
<dbReference type="Gene3D" id="3.30.70.890">
    <property type="entry name" value="GHMP kinase, C-terminal domain"/>
    <property type="match status" value="1"/>
</dbReference>
<dbReference type="OMA" id="TDHNRGK"/>
<dbReference type="OrthoDB" id="275179at2759"/>
<dbReference type="Gene3D" id="3.30.230.10">
    <property type="match status" value="1"/>
</dbReference>
<dbReference type="GO" id="GO:0005524">
    <property type="term" value="F:ATP binding"/>
    <property type="evidence" value="ECO:0007669"/>
    <property type="project" value="UniProtKB-KW"/>
</dbReference>
<reference evidence="8" key="1">
    <citation type="submission" date="2015-09" db="EMBL/GenBank/DDBJ databases">
        <authorList>
            <consortium name="Pathogen Informatics"/>
        </authorList>
    </citation>
    <scope>NUCLEOTIDE SEQUENCE [LARGE SCALE GENOMIC DNA]</scope>
    <source>
        <strain evidence="8">Lake Konstanz</strain>
    </source>
</reference>
<feature type="domain" description="GHMP kinase N-terminal" evidence="6">
    <location>
        <begin position="23"/>
        <end position="117"/>
    </location>
</feature>
<dbReference type="VEuPathDB" id="TriTrypDB:BSAL_70490"/>
<keyword evidence="8" id="KW-1185">Reference proteome</keyword>
<evidence type="ECO:0000259" key="6">
    <source>
        <dbReference type="Pfam" id="PF00288"/>
    </source>
</evidence>
<dbReference type="PIRSF" id="PIRSF000530">
    <property type="entry name" value="Galactokinase"/>
    <property type="match status" value="1"/>
</dbReference>
<dbReference type="AlphaFoldDB" id="A0A0S4IRX8"/>
<dbReference type="SUPFAM" id="SSF55060">
    <property type="entry name" value="GHMP Kinase, C-terminal domain"/>
    <property type="match status" value="1"/>
</dbReference>
<dbReference type="PANTHER" id="PTHR10457">
    <property type="entry name" value="MEVALONATE KINASE/GALACTOKINASE"/>
    <property type="match status" value="1"/>
</dbReference>
<dbReference type="InterPro" id="IPR014721">
    <property type="entry name" value="Ribsml_uS5_D2-typ_fold_subgr"/>
</dbReference>
<accession>A0A0S4IRX8</accession>
<dbReference type="GO" id="GO:0004335">
    <property type="term" value="F:galactokinase activity"/>
    <property type="evidence" value="ECO:0007669"/>
    <property type="project" value="TreeGrafter"/>
</dbReference>
<dbReference type="InterPro" id="IPR006206">
    <property type="entry name" value="Mevalonate/galactokinase"/>
</dbReference>
<keyword evidence="4 7" id="KW-0418">Kinase</keyword>
<keyword evidence="3" id="KW-0547">Nucleotide-binding</keyword>
<sequence length="356" mass="38249">MATFVTAALIEASQLIESQYGVKNVYRLLTNALEVASSVIYVHGTVPLGAGLSSSAALCVSLLFAFVRYAAHAIPNIPIEEVWAPPTLVALAQAARRIENVYCGVQCGIMDQFASVHAVGGSFLCLDCDTLQYQTHSIAGALGNDYAFLLVNSMHTHALGDAYNRIRSSIEAGQRKVGAYVKEDTYLFCRSVAAWLQDPQNAASPVKLLQECRTQELISEVEFLCSSYVVEEMIRTAAFIDTVGQIARNELPQPEGIKKLGVLLNETHYGLSKKLCVSTEELDFIQNNLCGGAQPKAVGGRLMGGGFGGCCLILIERAKIESAVKDVAAAFNRQFGVPCDTFIVNELGQGATSVVL</sequence>
<dbReference type="EMBL" id="CYKH01000514">
    <property type="protein sequence ID" value="CUG04217.1"/>
    <property type="molecule type" value="Genomic_DNA"/>
</dbReference>
<dbReference type="SUPFAM" id="SSF54211">
    <property type="entry name" value="Ribosomal protein S5 domain 2-like"/>
    <property type="match status" value="1"/>
</dbReference>
<protein>
    <submittedName>
        <fullName evidence="7">Galactokinase 1, putative</fullName>
    </submittedName>
</protein>
<evidence type="ECO:0000256" key="5">
    <source>
        <dbReference type="ARBA" id="ARBA00022840"/>
    </source>
</evidence>
<keyword evidence="5" id="KW-0067">ATP-binding</keyword>
<dbReference type="InterPro" id="IPR036554">
    <property type="entry name" value="GHMP_kinase_C_sf"/>
</dbReference>
<dbReference type="InterPro" id="IPR006203">
    <property type="entry name" value="GHMP_knse_ATP-bd_CS"/>
</dbReference>
<dbReference type="Pfam" id="PF00288">
    <property type="entry name" value="GHMP_kinases_N"/>
    <property type="match status" value="1"/>
</dbReference>
<proteinExistence type="inferred from homology"/>
<dbReference type="Proteomes" id="UP000051952">
    <property type="component" value="Unassembled WGS sequence"/>
</dbReference>
<dbReference type="GO" id="GO:0006012">
    <property type="term" value="P:galactose metabolic process"/>
    <property type="evidence" value="ECO:0007669"/>
    <property type="project" value="TreeGrafter"/>
</dbReference>
<evidence type="ECO:0000313" key="8">
    <source>
        <dbReference type="Proteomes" id="UP000051952"/>
    </source>
</evidence>
<evidence type="ECO:0000256" key="4">
    <source>
        <dbReference type="ARBA" id="ARBA00022777"/>
    </source>
</evidence>
<dbReference type="InterPro" id="IPR020568">
    <property type="entry name" value="Ribosomal_Su5_D2-typ_SF"/>
</dbReference>
<dbReference type="GO" id="GO:0005829">
    <property type="term" value="C:cytosol"/>
    <property type="evidence" value="ECO:0007669"/>
    <property type="project" value="TreeGrafter"/>
</dbReference>
<dbReference type="PANTHER" id="PTHR10457:SF7">
    <property type="entry name" value="GALACTOKINASE-RELATED"/>
    <property type="match status" value="1"/>
</dbReference>